<feature type="transmembrane region" description="Helical" evidence="2">
    <location>
        <begin position="2534"/>
        <end position="2558"/>
    </location>
</feature>
<evidence type="ECO:0000313" key="4">
    <source>
        <dbReference type="Proteomes" id="UP000692954"/>
    </source>
</evidence>
<keyword evidence="2" id="KW-1133">Transmembrane helix</keyword>
<proteinExistence type="predicted"/>
<feature type="transmembrane region" description="Helical" evidence="2">
    <location>
        <begin position="2642"/>
        <end position="2669"/>
    </location>
</feature>
<name>A0A8S1PI55_9CILI</name>
<keyword evidence="2" id="KW-0812">Transmembrane</keyword>
<dbReference type="InterPro" id="IPR006212">
    <property type="entry name" value="Furin_repeat"/>
</dbReference>
<evidence type="ECO:0000256" key="1">
    <source>
        <dbReference type="SAM" id="MobiDB-lite"/>
    </source>
</evidence>
<dbReference type="SMART" id="SM00261">
    <property type="entry name" value="FU"/>
    <property type="match status" value="2"/>
</dbReference>
<reference evidence="3" key="1">
    <citation type="submission" date="2021-01" db="EMBL/GenBank/DDBJ databases">
        <authorList>
            <consortium name="Genoscope - CEA"/>
            <person name="William W."/>
        </authorList>
    </citation>
    <scope>NUCLEOTIDE SEQUENCE</scope>
</reference>
<dbReference type="EMBL" id="CAJJDN010000077">
    <property type="protein sequence ID" value="CAD8102028.1"/>
    <property type="molecule type" value="Genomic_DNA"/>
</dbReference>
<organism evidence="3 4">
    <name type="scientific">Paramecium sonneborni</name>
    <dbReference type="NCBI Taxonomy" id="65129"/>
    <lineage>
        <taxon>Eukaryota</taxon>
        <taxon>Sar</taxon>
        <taxon>Alveolata</taxon>
        <taxon>Ciliophora</taxon>
        <taxon>Intramacronucleata</taxon>
        <taxon>Oligohymenophorea</taxon>
        <taxon>Peniculida</taxon>
        <taxon>Parameciidae</taxon>
        <taxon>Paramecium</taxon>
    </lineage>
</organism>
<dbReference type="PANTHER" id="PTHR11319">
    <property type="entry name" value="G PROTEIN-COUPLED RECEPTOR-RELATED"/>
    <property type="match status" value="1"/>
</dbReference>
<dbReference type="Proteomes" id="UP000692954">
    <property type="component" value="Unassembled WGS sequence"/>
</dbReference>
<gene>
    <name evidence="3" type="ORF">PSON_ATCC_30995.1.T0770048</name>
</gene>
<feature type="transmembrane region" description="Helical" evidence="2">
    <location>
        <begin position="2498"/>
        <end position="2522"/>
    </location>
</feature>
<feature type="compositionally biased region" description="Polar residues" evidence="1">
    <location>
        <begin position="1"/>
        <end position="26"/>
    </location>
</feature>
<feature type="transmembrane region" description="Helical" evidence="2">
    <location>
        <begin position="2715"/>
        <end position="2735"/>
    </location>
</feature>
<sequence>MSTNINNEVKNVSTPEKLTKLSNNPKAPQKLLGASNRVNESDIKNVKRKLFTDKENECLQQTTHHGFWFQYLPFSNIKASGSFILNDKSTYTGQNIMANYDFIIGGESKKLFMWLSFNSVNLNITVSDAGTITNLTQDPINFEGIWNYAYFESLDDGSKLYIKGSKLWSVQLNTKNVIPVLNQYGKVSNLNFDYFHGKYSKVEIFIRSAFKDDTEFEQYFMENFKNPQSYNKTVVDIFDGIKLLGDTFYSTQLSMLGHKYQVRCWVKVSYENVIERQRYLLMRLTLNENYRNDSYLGDRALLMSYILDPSINNYNLFNVSVLAYVYPYPQLAYQTRSQNILVIQNSTNRDRFQRWHYIYFQYLVEKTYLKIIYPDDQELSQTFNALQFHDQYVYLYVGADSFFYKSYLGGKIQLEITYNYQEEESYEMKCHYSCLTCNGPTQSNCLTCPQDSYRQYKFGFCACEFGFVDLDLNQKCNKMNELYPIMNQKFLNNTFKCKYGEFLIEQQCLSCPSSINDYQLNCADCLLNSTTWYLNPVCTFDYKRYSLTSTYVKFNRNESQHEIFFINSQLFNLELCQGCLKYCNDITKLTCIQFNHLYFSCKQGYFVSSNICEKCIDNCLNCYNNQTCTKCIQNYGYDGSKCQKCPINCATCNSTINCLTCQPSFALFNGTCFGCGAKCSICEFYFDEIKQSFINRCLKCIDPLLFEISFDALKCQANTIKNCLYSISQYYFVDYPQTTIDLYFQPMTINSSITNICARCISGYTFSNISFVCYKSSQPCQESGFYYYVHSCLIGGEGATSILGCELKLQNCYECVNYLNKVICLNCFPGYYADHIVGTCIQCPKYCLSCSQQFKKNKSNWKKDIRPFFEFYVNKNVNHDYLTYVESSNPNDFEIICTACSTGYEVYNDICINKCPSDCLECLIINNSKVCSKCSYSSNGLILSTNNNICYQCHSLCKFCAPATNIPITQFTNQCLLPAFENTLFDSNIYQFSNCLDKSMCQMSMSITLNLICIKDQQTSNIFDIPYNQESDLSFIFQLLYSNGLFNYMNEQNVQNLDIYLKTQTCTFPKNLVISQEFSANVYTLKNVSLFILGSSSNTTIYFSGNFYIKEFHSIWIKNLNINFTDPSIKFNFNLELITIGFENINLYGNGAIYFEYIHLHSFSMINLNLYNFQFYNIESILKVESIKSIFIQNVKLTNLLIKNSTLFKFQNVDELTLNSITLESNYLYNSTLFEINQIAKIEKFIINQNTFEISFAFQGLNFQFDNLEILMNLLMNSSSVSQSQELQFRNSIFEGNFITQNSQLIRVNQKTQISDIILDHIQFSLNSINYSSNFLYVESKTILQISNMKMKMLPIQVDVNFAFQILSNSFILYDSTIKINNQISAIFEASNLELFSLKNISISQQQYLPGLSQSLDCISLLDSQYPIINLLNIKKVEFQMVNFTNILTYNQPVIKISSTKFNFKGLININGSIFQDSLIIKSTNNITVAFIVIESKNSISINFSNSSFQNTIYKEYIGLNTYGTSANNFYFLVPQGFVYFYNNIFKQNLIIDSLNSNMYVQCQKFIILDCQFMEINIINKLFNQVLSFKYQNLQYKEQLEHDFKVKSYGGIAQIYVEEIQIHNSYFDTYVGYKGGCMYVITLNNGIFKILNSQFKNGQAIIGQVESQGGTFIVDSKGSKLNFQIINCTIQNSWSFDKGGFAMIVLSDLSSIIFQNVSISDAHSLLSSVLSIELNDFLQQQYTLQVVDCLIQNTIKGTDDYLKLIQMKDHIYIFTFEDYDSVLFETKKGKIIFKNLVLQNIIGYGFMTNKQSYSITLDGVDLINFYIQKRPLIFFDRSLGPIILTNSHFHNVYQNYTKVLCVFSLFQLEEAKKQCTNQSYTLSSELNTYTKQCDQNIIISQDQQNYNIFQIIQIESEVLISNVIFSNIQCAQCNIFYIETNNRVVIQQTKFLKNIGNSSILNIQKTQQNRLLFTFQDDLITNIGQILIKDTLFIQNQAINGGGIYVFGFSISLYSVLFQNNTAIIGGAMYLDKGSLEMTDSRIIGNVAVSGAGIYSKNALSFQENRGNVILDNLESNTIGYMQSYPQKLGLSLDTFGVFENQLRFKNDTCVIEEVINEIMLPNNVEIQNYKYLSENFTEHGIGNQLNYVSNFQVYDNLNYKFRLIPLNAFNERQYNLSNSQCCIRSRLKSNNNQNFSIDYLSIDRVYFNMTTQDYNLDNLRILIKEDLQIEIKCDSIKIPIYDSQKQHILDFHDNYSIIINVTSFPCQRGEILSKQICIQCVSQTYSLKQNSLKCSIGDQEMIESVIPSNIEIKPAYWRPYFDNDEIFPCIKSPEKCLGGWTAGPDSCIQGSFGALCETCDIYNIRGQGSFFKSNMNCFQCQDSNLAYLSLLIVGLWTLISMVISVNSSLENLKLELLRTKLKRGGFKTYSEQQESSSLYKMMFHYLQIISTLTTFQLQFPNLVSIAIGSVGSPTKSLENSVDCFLMTINMDILHSRILWIILAPLLYLCFVFFIYFFIILARRQNYKKSVSSIILFQTFLTMQPSMIGVLISILGFRQISGYYWVIGDVSYRYDKNFHFSSILAFPILFSLFIIFPFLMFIKLFQNKHSLNKIKSTWGYLFSEFNENAYFWELVRLGMKNLVIIIITLFDQYIVLKATMVFILIQAYQSLTKSYQPFKTKNLNQMEDFGSKVLSISVVLGASSYQMLQTIMRNYIYIFYVIILEVNCTFLYYIFSKIIQEYTYKNKILINKIKNYLKIKFPILIRLPICKNIFYSKQMNASSIKFRKVARALKESIQSQRKKNFMDLQQDESVLQLQSPDQLFKSKDQKHGINCSGSIMLLTDQRESKLQSRMITDRYGLQKSSGGHFQ</sequence>
<keyword evidence="4" id="KW-1185">Reference proteome</keyword>
<evidence type="ECO:0000256" key="2">
    <source>
        <dbReference type="SAM" id="Phobius"/>
    </source>
</evidence>
<dbReference type="CDD" id="cd00064">
    <property type="entry name" value="FU"/>
    <property type="match status" value="2"/>
</dbReference>
<protein>
    <submittedName>
        <fullName evidence="3">Uncharacterized protein</fullName>
    </submittedName>
</protein>
<accession>A0A8S1PI55</accession>
<dbReference type="PANTHER" id="PTHR11319:SF35">
    <property type="entry name" value="OUTER MEMBRANE PROTEIN PMPC-RELATED"/>
    <property type="match status" value="1"/>
</dbReference>
<dbReference type="OrthoDB" id="300641at2759"/>
<comment type="caution">
    <text evidence="3">The sequence shown here is derived from an EMBL/GenBank/DDBJ whole genome shotgun (WGS) entry which is preliminary data.</text>
</comment>
<feature type="transmembrane region" description="Helical" evidence="2">
    <location>
        <begin position="2578"/>
        <end position="2605"/>
    </location>
</feature>
<evidence type="ECO:0000313" key="3">
    <source>
        <dbReference type="EMBL" id="CAD8102028.1"/>
    </source>
</evidence>
<feature type="transmembrane region" description="Helical" evidence="2">
    <location>
        <begin position="2386"/>
        <end position="2406"/>
    </location>
</feature>
<keyword evidence="2" id="KW-0472">Membrane</keyword>
<feature type="region of interest" description="Disordered" evidence="1">
    <location>
        <begin position="1"/>
        <end position="34"/>
    </location>
</feature>